<sequence length="114" mass="13086">DDGDIHNINDVDAHEESASDRRVLRGKDNTVWKSQAPASRQTLQHNIPRQRPGSVKSIETLFARDVFKKAKSVYDKWNAKYSDKPKKLWCEHTPEKFDGYLGILVTAGVRYSRT</sequence>
<dbReference type="Proteomes" id="UP000801492">
    <property type="component" value="Unassembled WGS sequence"/>
</dbReference>
<proteinExistence type="predicted"/>
<dbReference type="AlphaFoldDB" id="A0A8K0DLP3"/>
<gene>
    <name evidence="2" type="ORF">ILUMI_00399</name>
</gene>
<comment type="caution">
    <text evidence="2">The sequence shown here is derived from an EMBL/GenBank/DDBJ whole genome shotgun (WGS) entry which is preliminary data.</text>
</comment>
<name>A0A8K0DLP3_IGNLU</name>
<feature type="non-terminal residue" evidence="2">
    <location>
        <position position="1"/>
    </location>
</feature>
<feature type="compositionally biased region" description="Basic and acidic residues" evidence="1">
    <location>
        <begin position="1"/>
        <end position="30"/>
    </location>
</feature>
<feature type="region of interest" description="Disordered" evidence="1">
    <location>
        <begin position="1"/>
        <end position="52"/>
    </location>
</feature>
<protein>
    <submittedName>
        <fullName evidence="2">Uncharacterized protein</fullName>
    </submittedName>
</protein>
<dbReference type="OrthoDB" id="6775400at2759"/>
<keyword evidence="3" id="KW-1185">Reference proteome</keyword>
<feature type="compositionally biased region" description="Polar residues" evidence="1">
    <location>
        <begin position="31"/>
        <end position="47"/>
    </location>
</feature>
<evidence type="ECO:0000313" key="2">
    <source>
        <dbReference type="EMBL" id="KAF2905777.1"/>
    </source>
</evidence>
<organism evidence="2 3">
    <name type="scientific">Ignelater luminosus</name>
    <name type="common">Cucubano</name>
    <name type="synonym">Pyrophorus luminosus</name>
    <dbReference type="NCBI Taxonomy" id="2038154"/>
    <lineage>
        <taxon>Eukaryota</taxon>
        <taxon>Metazoa</taxon>
        <taxon>Ecdysozoa</taxon>
        <taxon>Arthropoda</taxon>
        <taxon>Hexapoda</taxon>
        <taxon>Insecta</taxon>
        <taxon>Pterygota</taxon>
        <taxon>Neoptera</taxon>
        <taxon>Endopterygota</taxon>
        <taxon>Coleoptera</taxon>
        <taxon>Polyphaga</taxon>
        <taxon>Elateriformia</taxon>
        <taxon>Elateroidea</taxon>
        <taxon>Elateridae</taxon>
        <taxon>Agrypninae</taxon>
        <taxon>Pyrophorini</taxon>
        <taxon>Ignelater</taxon>
    </lineage>
</organism>
<reference evidence="2" key="1">
    <citation type="submission" date="2019-08" db="EMBL/GenBank/DDBJ databases">
        <title>The genome of the North American firefly Photinus pyralis.</title>
        <authorList>
            <consortium name="Photinus pyralis genome working group"/>
            <person name="Fallon T.R."/>
            <person name="Sander Lower S.E."/>
            <person name="Weng J.-K."/>
        </authorList>
    </citation>
    <scope>NUCLEOTIDE SEQUENCE</scope>
    <source>
        <strain evidence="2">TRF0915ILg1</strain>
        <tissue evidence="2">Whole body</tissue>
    </source>
</reference>
<evidence type="ECO:0000313" key="3">
    <source>
        <dbReference type="Proteomes" id="UP000801492"/>
    </source>
</evidence>
<dbReference type="EMBL" id="VTPC01000438">
    <property type="protein sequence ID" value="KAF2905777.1"/>
    <property type="molecule type" value="Genomic_DNA"/>
</dbReference>
<accession>A0A8K0DLP3</accession>
<evidence type="ECO:0000256" key="1">
    <source>
        <dbReference type="SAM" id="MobiDB-lite"/>
    </source>
</evidence>